<proteinExistence type="predicted"/>
<dbReference type="Proteomes" id="UP000297245">
    <property type="component" value="Unassembled WGS sequence"/>
</dbReference>
<dbReference type="AlphaFoldDB" id="A0A4S8LQ61"/>
<accession>A0A4S8LQ61</accession>
<evidence type="ECO:0000313" key="1">
    <source>
        <dbReference type="EMBL" id="THU91290.1"/>
    </source>
</evidence>
<sequence length="311" mass="35426">MPPQRTTPQPQAAAQNPDHEKLVEELASLRAFYIYELERINFPMRSNLKLMSETHAKYAAKASTTVPNFTNDPQGREVYKQEMIRLSKKELNTFDDRIEAAAAISWLSSDLDVQIGDLPEHARDQIFGRCNNHCENHKLALPNEAWAPPTWSPHETPMLFPPEPGMEKLDRAQIGKIARKRAFEYEEELKAAQGQHLYQGRLQSNNLDDTNVPSSSSFPKVTNTQLFASFVEEVKNITRYRFGVGPSLDPLEVRGFEMIDVDVRADPKLPLQTARVMHFHVETLDGKMLIPEDELTEMLEDSYILAHPEAS</sequence>
<name>A0A4S8LQ61_DENBC</name>
<protein>
    <submittedName>
        <fullName evidence="1">Uncharacterized protein</fullName>
    </submittedName>
</protein>
<keyword evidence="2" id="KW-1185">Reference proteome</keyword>
<gene>
    <name evidence="1" type="ORF">K435DRAFT_968261</name>
</gene>
<dbReference type="EMBL" id="ML179310">
    <property type="protein sequence ID" value="THU91290.1"/>
    <property type="molecule type" value="Genomic_DNA"/>
</dbReference>
<organism evidence="1 2">
    <name type="scientific">Dendrothele bispora (strain CBS 962.96)</name>
    <dbReference type="NCBI Taxonomy" id="1314807"/>
    <lineage>
        <taxon>Eukaryota</taxon>
        <taxon>Fungi</taxon>
        <taxon>Dikarya</taxon>
        <taxon>Basidiomycota</taxon>
        <taxon>Agaricomycotina</taxon>
        <taxon>Agaricomycetes</taxon>
        <taxon>Agaricomycetidae</taxon>
        <taxon>Agaricales</taxon>
        <taxon>Agaricales incertae sedis</taxon>
        <taxon>Dendrothele</taxon>
    </lineage>
</organism>
<evidence type="ECO:0000313" key="2">
    <source>
        <dbReference type="Proteomes" id="UP000297245"/>
    </source>
</evidence>
<reference evidence="1 2" key="1">
    <citation type="journal article" date="2019" name="Nat. Ecol. Evol.">
        <title>Megaphylogeny resolves global patterns of mushroom evolution.</title>
        <authorList>
            <person name="Varga T."/>
            <person name="Krizsan K."/>
            <person name="Foldi C."/>
            <person name="Dima B."/>
            <person name="Sanchez-Garcia M."/>
            <person name="Sanchez-Ramirez S."/>
            <person name="Szollosi G.J."/>
            <person name="Szarkandi J.G."/>
            <person name="Papp V."/>
            <person name="Albert L."/>
            <person name="Andreopoulos W."/>
            <person name="Angelini C."/>
            <person name="Antonin V."/>
            <person name="Barry K.W."/>
            <person name="Bougher N.L."/>
            <person name="Buchanan P."/>
            <person name="Buyck B."/>
            <person name="Bense V."/>
            <person name="Catcheside P."/>
            <person name="Chovatia M."/>
            <person name="Cooper J."/>
            <person name="Damon W."/>
            <person name="Desjardin D."/>
            <person name="Finy P."/>
            <person name="Geml J."/>
            <person name="Haridas S."/>
            <person name="Hughes K."/>
            <person name="Justo A."/>
            <person name="Karasinski D."/>
            <person name="Kautmanova I."/>
            <person name="Kiss B."/>
            <person name="Kocsube S."/>
            <person name="Kotiranta H."/>
            <person name="LaButti K.M."/>
            <person name="Lechner B.E."/>
            <person name="Liimatainen K."/>
            <person name="Lipzen A."/>
            <person name="Lukacs Z."/>
            <person name="Mihaltcheva S."/>
            <person name="Morgado L.N."/>
            <person name="Niskanen T."/>
            <person name="Noordeloos M.E."/>
            <person name="Ohm R.A."/>
            <person name="Ortiz-Santana B."/>
            <person name="Ovrebo C."/>
            <person name="Racz N."/>
            <person name="Riley R."/>
            <person name="Savchenko A."/>
            <person name="Shiryaev A."/>
            <person name="Soop K."/>
            <person name="Spirin V."/>
            <person name="Szebenyi C."/>
            <person name="Tomsovsky M."/>
            <person name="Tulloss R.E."/>
            <person name="Uehling J."/>
            <person name="Grigoriev I.V."/>
            <person name="Vagvolgyi C."/>
            <person name="Papp T."/>
            <person name="Martin F.M."/>
            <person name="Miettinen O."/>
            <person name="Hibbett D.S."/>
            <person name="Nagy L.G."/>
        </authorList>
    </citation>
    <scope>NUCLEOTIDE SEQUENCE [LARGE SCALE GENOMIC DNA]</scope>
    <source>
        <strain evidence="1 2">CBS 962.96</strain>
    </source>
</reference>